<evidence type="ECO:0000313" key="2">
    <source>
        <dbReference type="EMBL" id="MPC39631.1"/>
    </source>
</evidence>
<organism evidence="2 3">
    <name type="scientific">Portunus trituberculatus</name>
    <name type="common">Swimming crab</name>
    <name type="synonym">Neptunus trituberculatus</name>
    <dbReference type="NCBI Taxonomy" id="210409"/>
    <lineage>
        <taxon>Eukaryota</taxon>
        <taxon>Metazoa</taxon>
        <taxon>Ecdysozoa</taxon>
        <taxon>Arthropoda</taxon>
        <taxon>Crustacea</taxon>
        <taxon>Multicrustacea</taxon>
        <taxon>Malacostraca</taxon>
        <taxon>Eumalacostraca</taxon>
        <taxon>Eucarida</taxon>
        <taxon>Decapoda</taxon>
        <taxon>Pleocyemata</taxon>
        <taxon>Brachyura</taxon>
        <taxon>Eubrachyura</taxon>
        <taxon>Portunoidea</taxon>
        <taxon>Portunidae</taxon>
        <taxon>Portuninae</taxon>
        <taxon>Portunus</taxon>
    </lineage>
</organism>
<dbReference type="AlphaFoldDB" id="A0A5B7EXY1"/>
<reference evidence="2 3" key="1">
    <citation type="submission" date="2019-05" db="EMBL/GenBank/DDBJ databases">
        <title>Another draft genome of Portunus trituberculatus and its Hox gene families provides insights of decapod evolution.</title>
        <authorList>
            <person name="Jeong J.-H."/>
            <person name="Song I."/>
            <person name="Kim S."/>
            <person name="Choi T."/>
            <person name="Kim D."/>
            <person name="Ryu S."/>
            <person name="Kim W."/>
        </authorList>
    </citation>
    <scope>NUCLEOTIDE SEQUENCE [LARGE SCALE GENOMIC DNA]</scope>
    <source>
        <tissue evidence="2">Muscle</tissue>
    </source>
</reference>
<proteinExistence type="predicted"/>
<accession>A0A5B7EXY1</accession>
<comment type="caution">
    <text evidence="2">The sequence shown here is derived from an EMBL/GenBank/DDBJ whole genome shotgun (WGS) entry which is preliminary data.</text>
</comment>
<keyword evidence="3" id="KW-1185">Reference proteome</keyword>
<name>A0A5B7EXY1_PORTR</name>
<protein>
    <submittedName>
        <fullName evidence="2">Uncharacterized protein</fullName>
    </submittedName>
</protein>
<evidence type="ECO:0000256" key="1">
    <source>
        <dbReference type="SAM" id="MobiDB-lite"/>
    </source>
</evidence>
<gene>
    <name evidence="2" type="ORF">E2C01_033176</name>
</gene>
<evidence type="ECO:0000313" key="3">
    <source>
        <dbReference type="Proteomes" id="UP000324222"/>
    </source>
</evidence>
<dbReference type="EMBL" id="VSRR010004427">
    <property type="protein sequence ID" value="MPC39631.1"/>
    <property type="molecule type" value="Genomic_DNA"/>
</dbReference>
<feature type="region of interest" description="Disordered" evidence="1">
    <location>
        <begin position="1"/>
        <end position="32"/>
    </location>
</feature>
<sequence>MDLIHSTTLAPRDDGSRVTHPPARRGRITSNANTQSLAESNLCSLVYCLIGESARPRHNTHIALLVDVARHDSNLALGKF</sequence>
<dbReference type="Proteomes" id="UP000324222">
    <property type="component" value="Unassembled WGS sequence"/>
</dbReference>